<dbReference type="EMBL" id="LHZZ01000620">
    <property type="protein sequence ID" value="KXV74232.1"/>
    <property type="molecule type" value="Genomic_DNA"/>
</dbReference>
<reference evidence="4 5" key="1">
    <citation type="submission" date="2015-06" db="EMBL/GenBank/DDBJ databases">
        <title>Improved classification and identification of acetic acid bacteria using matrix-assisted laser desorption/ionization time-of-flight mass spectrometry; Gluconobacter nephelii and Gluconobacter uchimurae are later heterotypic synonyms of Gluconobacter japonicus and Gluconobacter oxydans, respectively.</title>
        <authorList>
            <person name="Li L."/>
            <person name="Cleenwerck I."/>
            <person name="De Vuyst L."/>
            <person name="Vandamme P."/>
        </authorList>
    </citation>
    <scope>NUCLEOTIDE SEQUENCE [LARGE SCALE GENOMIC DNA]</scope>
    <source>
        <strain evidence="3 5">LMG 1604</strain>
        <strain evidence="2 4">LMG 1699</strain>
    </source>
</reference>
<feature type="region of interest" description="Disordered" evidence="1">
    <location>
        <begin position="53"/>
        <end position="74"/>
    </location>
</feature>
<gene>
    <name evidence="2" type="ORF">AD951_12055</name>
    <name evidence="3" type="ORF">AD953_12610</name>
</gene>
<dbReference type="EMBL" id="LHZX01000310">
    <property type="protein sequence ID" value="KXV68329.1"/>
    <property type="molecule type" value="Genomic_DNA"/>
</dbReference>
<dbReference type="Proteomes" id="UP000075538">
    <property type="component" value="Unassembled WGS sequence"/>
</dbReference>
<feature type="compositionally biased region" description="Acidic residues" evidence="1">
    <location>
        <begin position="62"/>
        <end position="74"/>
    </location>
</feature>
<proteinExistence type="predicted"/>
<evidence type="ECO:0000313" key="3">
    <source>
        <dbReference type="EMBL" id="KXV74232.1"/>
    </source>
</evidence>
<dbReference type="RefSeq" id="WP_061491686.1">
    <property type="nucleotide sequence ID" value="NZ_LHZX01000310.1"/>
</dbReference>
<evidence type="ECO:0000313" key="5">
    <source>
        <dbReference type="Proteomes" id="UP000075538"/>
    </source>
</evidence>
<sequence length="74" mass="8798">MPARHPLRSDNDDFSDETPENEAYALSLLQEEDDEEQRQRAEENEDILEEMTDYADHYLGDNQDDEFPEDDQDF</sequence>
<evidence type="ECO:0000256" key="1">
    <source>
        <dbReference type="SAM" id="MobiDB-lite"/>
    </source>
</evidence>
<name>A0A149V255_9PROT</name>
<comment type="caution">
    <text evidence="3">The sequence shown here is derived from an EMBL/GenBank/DDBJ whole genome shotgun (WGS) entry which is preliminary data.</text>
</comment>
<protein>
    <submittedName>
        <fullName evidence="3">Uncharacterized protein</fullName>
    </submittedName>
</protein>
<evidence type="ECO:0000313" key="2">
    <source>
        <dbReference type="EMBL" id="KXV68329.1"/>
    </source>
</evidence>
<organism evidence="3 5">
    <name type="scientific">Acetobacter malorum</name>
    <dbReference type="NCBI Taxonomy" id="178901"/>
    <lineage>
        <taxon>Bacteria</taxon>
        <taxon>Pseudomonadati</taxon>
        <taxon>Pseudomonadota</taxon>
        <taxon>Alphaproteobacteria</taxon>
        <taxon>Acetobacterales</taxon>
        <taxon>Acetobacteraceae</taxon>
        <taxon>Acetobacter</taxon>
    </lineage>
</organism>
<accession>A0A149V255</accession>
<evidence type="ECO:0000313" key="4">
    <source>
        <dbReference type="Proteomes" id="UP000075377"/>
    </source>
</evidence>
<dbReference type="Proteomes" id="UP000075377">
    <property type="component" value="Unassembled WGS sequence"/>
</dbReference>
<dbReference type="AlphaFoldDB" id="A0A149V255"/>
<dbReference type="PATRIC" id="fig|178901.14.peg.3467"/>